<dbReference type="Pfam" id="PF05056">
    <property type="entry name" value="DUF674"/>
    <property type="match status" value="1"/>
</dbReference>
<dbReference type="EMBL" id="JAINDJ010000007">
    <property type="protein sequence ID" value="KAG9441508.1"/>
    <property type="molecule type" value="Genomic_DNA"/>
</dbReference>
<gene>
    <name evidence="1" type="ORF">H6P81_017362</name>
</gene>
<protein>
    <submittedName>
        <fullName evidence="1">Uncharacterized protein</fullName>
    </submittedName>
</protein>
<dbReference type="PANTHER" id="PTHR33103">
    <property type="entry name" value="OS01G0153900 PROTEIN"/>
    <property type="match status" value="1"/>
</dbReference>
<dbReference type="AlphaFoldDB" id="A0AAV7DYT7"/>
<dbReference type="InterPro" id="IPR007750">
    <property type="entry name" value="DUF674"/>
</dbReference>
<dbReference type="Proteomes" id="UP000825729">
    <property type="component" value="Unassembled WGS sequence"/>
</dbReference>
<accession>A0AAV7DYT7</accession>
<keyword evidence="2" id="KW-1185">Reference proteome</keyword>
<dbReference type="PANTHER" id="PTHR33103:SF27">
    <property type="entry name" value="OS04G0594700 PROTEIN"/>
    <property type="match status" value="1"/>
</dbReference>
<name>A0AAV7DYT7_ARIFI</name>
<evidence type="ECO:0000313" key="2">
    <source>
        <dbReference type="Proteomes" id="UP000825729"/>
    </source>
</evidence>
<reference evidence="1 2" key="1">
    <citation type="submission" date="2021-07" db="EMBL/GenBank/DDBJ databases">
        <title>The Aristolochia fimbriata genome: insights into angiosperm evolution, floral development and chemical biosynthesis.</title>
        <authorList>
            <person name="Jiao Y."/>
        </authorList>
    </citation>
    <scope>NUCLEOTIDE SEQUENCE [LARGE SCALE GENOMIC DNA]</scope>
    <source>
        <strain evidence="1">IBCAS-2021</strain>
        <tissue evidence="1">Leaf</tissue>
    </source>
</reference>
<evidence type="ECO:0000313" key="1">
    <source>
        <dbReference type="EMBL" id="KAG9441508.1"/>
    </source>
</evidence>
<comment type="caution">
    <text evidence="1">The sequence shown here is derived from an EMBL/GenBank/DDBJ whole genome shotgun (WGS) entry which is preliminary data.</text>
</comment>
<proteinExistence type="predicted"/>
<sequence>MPSTAGGIDLKLLLDKASDRVVGAECDSEFVNVLFSFLTMPLGAIISLFRKETKLGCMDELYQSVEALDEWYFQNKAFKTMLLRPRSSSEFKSANPAAVATSSDDYDILYACYDKKCWLTTRFVSYYSNCPCPCCGRIMGRQLVMHSNPRSDLPLTKFVRLGGPKSSTGGVFTQGRKEFVVTDDLQIITFATTERGTLSVLKRLGIKDGNFVVGRDIKIGSEEVLRLLKCSLRSHTALTDTFLASTPTAEIKLKSTGLKMPNSGSSTNQANKGRRMMGKLVMNRSTKQVLYLEAREDLVNQILSFLTFPLGSVLKLLMGRSGSPLKMGSCVYNIYKAAKDLISKESDLFNSEESKTELLCPRLGCFAGCDDQLLTDHLVEADSSQYYSVASCSRCIYPWVYIIDTEPGLCRHGKKKVEMRPINPKYPSSNRGGGYLKIKTKYMITDDLSVQPISSTRVVLSLISKYKLSVDELEEQEISIGEDEAARMLRASMTSKTVLTDVFVHPEKAK</sequence>
<organism evidence="1 2">
    <name type="scientific">Aristolochia fimbriata</name>
    <name type="common">White veined hardy Dutchman's pipe vine</name>
    <dbReference type="NCBI Taxonomy" id="158543"/>
    <lineage>
        <taxon>Eukaryota</taxon>
        <taxon>Viridiplantae</taxon>
        <taxon>Streptophyta</taxon>
        <taxon>Embryophyta</taxon>
        <taxon>Tracheophyta</taxon>
        <taxon>Spermatophyta</taxon>
        <taxon>Magnoliopsida</taxon>
        <taxon>Magnoliidae</taxon>
        <taxon>Piperales</taxon>
        <taxon>Aristolochiaceae</taxon>
        <taxon>Aristolochia</taxon>
    </lineage>
</organism>